<reference evidence="1" key="1">
    <citation type="journal article" date="2020" name="Nature">
        <title>Giant virus diversity and host interactions through global metagenomics.</title>
        <authorList>
            <person name="Schulz F."/>
            <person name="Roux S."/>
            <person name="Paez-Espino D."/>
            <person name="Jungbluth S."/>
            <person name="Walsh D.A."/>
            <person name="Denef V.J."/>
            <person name="McMahon K.D."/>
            <person name="Konstantinidis K.T."/>
            <person name="Eloe-Fadrosh E.A."/>
            <person name="Kyrpides N.C."/>
            <person name="Woyke T."/>
        </authorList>
    </citation>
    <scope>NUCLEOTIDE SEQUENCE</scope>
    <source>
        <strain evidence="1">GVMAG-M-3300023179-2</strain>
    </source>
</reference>
<name>A0A6C0EDW5_9ZZZZ</name>
<sequence>MKIIPLGLQFSVPEAIKQLNIREYSYSLDWL</sequence>
<dbReference type="AlphaFoldDB" id="A0A6C0EDW5"/>
<organism evidence="1">
    <name type="scientific">viral metagenome</name>
    <dbReference type="NCBI Taxonomy" id="1070528"/>
    <lineage>
        <taxon>unclassified sequences</taxon>
        <taxon>metagenomes</taxon>
        <taxon>organismal metagenomes</taxon>
    </lineage>
</organism>
<proteinExistence type="predicted"/>
<evidence type="ECO:0000313" key="1">
    <source>
        <dbReference type="EMBL" id="QHT26583.1"/>
    </source>
</evidence>
<accession>A0A6C0EDW5</accession>
<dbReference type="EMBL" id="MN739799">
    <property type="protein sequence ID" value="QHT26583.1"/>
    <property type="molecule type" value="Genomic_DNA"/>
</dbReference>
<protein>
    <submittedName>
        <fullName evidence="1">Uncharacterized protein</fullName>
    </submittedName>
</protein>